<dbReference type="SUPFAM" id="SSF53098">
    <property type="entry name" value="Ribonuclease H-like"/>
    <property type="match status" value="1"/>
</dbReference>
<gene>
    <name evidence="2" type="ORF">K239x_01700</name>
</gene>
<dbReference type="InterPro" id="IPR048020">
    <property type="entry name" value="Transpos_IS3"/>
</dbReference>
<dbReference type="GO" id="GO:0003676">
    <property type="term" value="F:nucleic acid binding"/>
    <property type="evidence" value="ECO:0007669"/>
    <property type="project" value="InterPro"/>
</dbReference>
<name>A0A517NM75_9BACT</name>
<reference evidence="2 3" key="1">
    <citation type="submission" date="2019-02" db="EMBL/GenBank/DDBJ databases">
        <title>Deep-cultivation of Planctomycetes and their phenomic and genomic characterization uncovers novel biology.</title>
        <authorList>
            <person name="Wiegand S."/>
            <person name="Jogler M."/>
            <person name="Boedeker C."/>
            <person name="Pinto D."/>
            <person name="Vollmers J."/>
            <person name="Rivas-Marin E."/>
            <person name="Kohn T."/>
            <person name="Peeters S.H."/>
            <person name="Heuer A."/>
            <person name="Rast P."/>
            <person name="Oberbeckmann S."/>
            <person name="Bunk B."/>
            <person name="Jeske O."/>
            <person name="Meyerdierks A."/>
            <person name="Storesund J.E."/>
            <person name="Kallscheuer N."/>
            <person name="Luecker S."/>
            <person name="Lage O.M."/>
            <person name="Pohl T."/>
            <person name="Merkel B.J."/>
            <person name="Hornburger P."/>
            <person name="Mueller R.-W."/>
            <person name="Bruemmer F."/>
            <person name="Labrenz M."/>
            <person name="Spormann A.M."/>
            <person name="Op den Camp H."/>
            <person name="Overmann J."/>
            <person name="Amann R."/>
            <person name="Jetten M.S.M."/>
            <person name="Mascher T."/>
            <person name="Medema M.H."/>
            <person name="Devos D.P."/>
            <person name="Kaster A.-K."/>
            <person name="Ovreas L."/>
            <person name="Rohde M."/>
            <person name="Galperin M.Y."/>
            <person name="Jogler C."/>
        </authorList>
    </citation>
    <scope>NUCLEOTIDE SEQUENCE [LARGE SCALE GENOMIC DNA]</scope>
    <source>
        <strain evidence="2 3">K23_9</strain>
    </source>
</reference>
<dbReference type="Pfam" id="PF13683">
    <property type="entry name" value="rve_3"/>
    <property type="match status" value="1"/>
</dbReference>
<feature type="domain" description="Integrase catalytic" evidence="1">
    <location>
        <begin position="50"/>
        <end position="211"/>
    </location>
</feature>
<evidence type="ECO:0000259" key="1">
    <source>
        <dbReference type="PROSITE" id="PS50994"/>
    </source>
</evidence>
<dbReference type="GO" id="GO:0015074">
    <property type="term" value="P:DNA integration"/>
    <property type="evidence" value="ECO:0007669"/>
    <property type="project" value="InterPro"/>
</dbReference>
<organism evidence="2 3">
    <name type="scientific">Stieleria marina</name>
    <dbReference type="NCBI Taxonomy" id="1930275"/>
    <lineage>
        <taxon>Bacteria</taxon>
        <taxon>Pseudomonadati</taxon>
        <taxon>Planctomycetota</taxon>
        <taxon>Planctomycetia</taxon>
        <taxon>Pirellulales</taxon>
        <taxon>Pirellulaceae</taxon>
        <taxon>Stieleria</taxon>
    </lineage>
</organism>
<dbReference type="PANTHER" id="PTHR47515">
    <property type="entry name" value="LOW CALCIUM RESPONSE LOCUS PROTEIN T"/>
    <property type="match status" value="1"/>
</dbReference>
<dbReference type="PROSITE" id="PS50994">
    <property type="entry name" value="INTEGRASE"/>
    <property type="match status" value="1"/>
</dbReference>
<dbReference type="Gene3D" id="3.30.420.10">
    <property type="entry name" value="Ribonuclease H-like superfamily/Ribonuclease H"/>
    <property type="match status" value="1"/>
</dbReference>
<accession>A0A517NM75</accession>
<dbReference type="InterPro" id="IPR036397">
    <property type="entry name" value="RNaseH_sf"/>
</dbReference>
<dbReference type="AlphaFoldDB" id="A0A517NM75"/>
<proteinExistence type="predicted"/>
<dbReference type="Proteomes" id="UP000319817">
    <property type="component" value="Chromosome"/>
</dbReference>
<dbReference type="PANTHER" id="PTHR47515:SF1">
    <property type="entry name" value="BLR2054 PROTEIN"/>
    <property type="match status" value="1"/>
</dbReference>
<evidence type="ECO:0000313" key="3">
    <source>
        <dbReference type="Proteomes" id="UP000319817"/>
    </source>
</evidence>
<protein>
    <submittedName>
        <fullName evidence="2">Integrase core domain protein</fullName>
    </submittedName>
</protein>
<evidence type="ECO:0000313" key="2">
    <source>
        <dbReference type="EMBL" id="QDT08235.1"/>
    </source>
</evidence>
<keyword evidence="3" id="KW-1185">Reference proteome</keyword>
<sequence>MITRLLRQEGWQVNFKRIYRIWKREGLKVPVKKVKKRRLGDRSGAIGRRRAERPNHVWSVDFIFDRTVNGRSLKVLSLIDEFTRECIALEVNRKFTGDDLVTLLVDLFAIRGRPQFIRSDNVPEFISKRVREFLDLIDVGTSYIEPGSPWENAYVESFHSRFRDECLACEEFATLAEAEVVIESWRQKYNHRRPHSGLDGLTPAEFASQWAASIPLPPWKLPTAKFVTQSGPS</sequence>
<dbReference type="EMBL" id="CP036526">
    <property type="protein sequence ID" value="QDT08235.1"/>
    <property type="molecule type" value="Genomic_DNA"/>
</dbReference>
<dbReference type="InterPro" id="IPR001584">
    <property type="entry name" value="Integrase_cat-core"/>
</dbReference>
<dbReference type="NCBIfam" id="NF033516">
    <property type="entry name" value="transpos_IS3"/>
    <property type="match status" value="1"/>
</dbReference>
<dbReference type="InterPro" id="IPR012337">
    <property type="entry name" value="RNaseH-like_sf"/>
</dbReference>